<proteinExistence type="predicted"/>
<reference evidence="1" key="1">
    <citation type="submission" date="2022-11" db="EMBL/GenBank/DDBJ databases">
        <title>Centuries of genome instability and evolution in soft-shell clam transmissible cancer (bioRxiv).</title>
        <authorList>
            <person name="Hart S.F.M."/>
            <person name="Yonemitsu M.A."/>
            <person name="Giersch R.M."/>
            <person name="Beal B.F."/>
            <person name="Arriagada G."/>
            <person name="Davis B.W."/>
            <person name="Ostrander E.A."/>
            <person name="Goff S.P."/>
            <person name="Metzger M.J."/>
        </authorList>
    </citation>
    <scope>NUCLEOTIDE SEQUENCE</scope>
    <source>
        <strain evidence="1">MELC-2E11</strain>
        <tissue evidence="1">Siphon/mantle</tissue>
    </source>
</reference>
<evidence type="ECO:0000313" key="2">
    <source>
        <dbReference type="Proteomes" id="UP001164746"/>
    </source>
</evidence>
<accession>A0ABY7DQU1</accession>
<evidence type="ECO:0000313" key="1">
    <source>
        <dbReference type="EMBL" id="WAQ98695.1"/>
    </source>
</evidence>
<sequence length="61" mass="6736">MKREAIGRIAASKPIDSGSNLMVDTWTMVVSCQLANKRSLLTRDVVVFEIDESGYSGKTCR</sequence>
<protein>
    <submittedName>
        <fullName evidence="1">Uncharacterized protein</fullName>
    </submittedName>
</protein>
<dbReference type="Proteomes" id="UP001164746">
    <property type="component" value="Chromosome 3"/>
</dbReference>
<name>A0ABY7DQU1_MYAAR</name>
<dbReference type="EMBL" id="CP111014">
    <property type="protein sequence ID" value="WAQ98695.1"/>
    <property type="molecule type" value="Genomic_DNA"/>
</dbReference>
<keyword evidence="2" id="KW-1185">Reference proteome</keyword>
<gene>
    <name evidence="1" type="ORF">MAR_023068</name>
</gene>
<organism evidence="1 2">
    <name type="scientific">Mya arenaria</name>
    <name type="common">Soft-shell clam</name>
    <dbReference type="NCBI Taxonomy" id="6604"/>
    <lineage>
        <taxon>Eukaryota</taxon>
        <taxon>Metazoa</taxon>
        <taxon>Spiralia</taxon>
        <taxon>Lophotrochozoa</taxon>
        <taxon>Mollusca</taxon>
        <taxon>Bivalvia</taxon>
        <taxon>Autobranchia</taxon>
        <taxon>Heteroconchia</taxon>
        <taxon>Euheterodonta</taxon>
        <taxon>Imparidentia</taxon>
        <taxon>Neoheterodontei</taxon>
        <taxon>Myida</taxon>
        <taxon>Myoidea</taxon>
        <taxon>Myidae</taxon>
        <taxon>Mya</taxon>
    </lineage>
</organism>